<reference evidence="3" key="1">
    <citation type="journal article" date="2019" name="Int. J. Syst. Evol. Microbiol.">
        <title>The Global Catalogue of Microorganisms (GCM) 10K type strain sequencing project: providing services to taxonomists for standard genome sequencing and annotation.</title>
        <authorList>
            <consortium name="The Broad Institute Genomics Platform"/>
            <consortium name="The Broad Institute Genome Sequencing Center for Infectious Disease"/>
            <person name="Wu L."/>
            <person name="Ma J."/>
        </authorList>
    </citation>
    <scope>NUCLEOTIDE SEQUENCE [LARGE SCALE GENOMIC DNA]</scope>
    <source>
        <strain evidence="3">JCM 13584</strain>
    </source>
</reference>
<evidence type="ECO:0000313" key="2">
    <source>
        <dbReference type="EMBL" id="GAA1942767.1"/>
    </source>
</evidence>
<dbReference type="RefSeq" id="WP_157414786.1">
    <property type="nucleotide sequence ID" value="NZ_BAAAMK010000001.1"/>
</dbReference>
<organism evidence="2 3">
    <name type="scientific">Agromyces allii</name>
    <dbReference type="NCBI Taxonomy" id="393607"/>
    <lineage>
        <taxon>Bacteria</taxon>
        <taxon>Bacillati</taxon>
        <taxon>Actinomycetota</taxon>
        <taxon>Actinomycetes</taxon>
        <taxon>Micrococcales</taxon>
        <taxon>Microbacteriaceae</taxon>
        <taxon>Agromyces</taxon>
    </lineage>
</organism>
<protein>
    <submittedName>
        <fullName evidence="2">Uncharacterized protein</fullName>
    </submittedName>
</protein>
<keyword evidence="3" id="KW-1185">Reference proteome</keyword>
<gene>
    <name evidence="2" type="ORF">GCM10009717_06420</name>
</gene>
<dbReference type="EMBL" id="BAAAMK010000001">
    <property type="protein sequence ID" value="GAA1942767.1"/>
    <property type="molecule type" value="Genomic_DNA"/>
</dbReference>
<proteinExistence type="predicted"/>
<feature type="region of interest" description="Disordered" evidence="1">
    <location>
        <begin position="1"/>
        <end position="27"/>
    </location>
</feature>
<feature type="region of interest" description="Disordered" evidence="1">
    <location>
        <begin position="84"/>
        <end position="106"/>
    </location>
</feature>
<evidence type="ECO:0000313" key="3">
    <source>
        <dbReference type="Proteomes" id="UP001499954"/>
    </source>
</evidence>
<comment type="caution">
    <text evidence="2">The sequence shown here is derived from an EMBL/GenBank/DDBJ whole genome shotgun (WGS) entry which is preliminary data.</text>
</comment>
<name>A0ABP5BHL8_9MICO</name>
<sequence>MSIAPVTDLRDVRDARAASTPGRPAADPAVDLAVALPVGLIEDLPNAVAEDSVARRGHGDSFDRVQSSLQSWLRTWQPQRLPAFTPVRDVSPTGEAGASGLKASPAAPDGAVRVTAALYDPPTRGDGALAWSRNWASTVVLPPARESGRLFYRFRVSSRLVLDGQADLGLVSTSVNFGIVADAAKASPFETAGFPTPIARPLVGVTCKADQDASASQVFEGSIAVRQGESPAMAFVVGTELLFENGWVRVHEGTSTWIGPVEPGATGTVEYRYAPTSLLRVLGHLD</sequence>
<dbReference type="Proteomes" id="UP001499954">
    <property type="component" value="Unassembled WGS sequence"/>
</dbReference>
<accession>A0ABP5BHL8</accession>
<evidence type="ECO:0000256" key="1">
    <source>
        <dbReference type="SAM" id="MobiDB-lite"/>
    </source>
</evidence>